<feature type="compositionally biased region" description="Basic and acidic residues" evidence="1">
    <location>
        <begin position="1"/>
        <end position="14"/>
    </location>
</feature>
<organism evidence="2 3">
    <name type="scientific">Zea mays</name>
    <name type="common">Maize</name>
    <dbReference type="NCBI Taxonomy" id="4577"/>
    <lineage>
        <taxon>Eukaryota</taxon>
        <taxon>Viridiplantae</taxon>
        <taxon>Streptophyta</taxon>
        <taxon>Embryophyta</taxon>
        <taxon>Tracheophyta</taxon>
        <taxon>Spermatophyta</taxon>
        <taxon>Magnoliopsida</taxon>
        <taxon>Liliopsida</taxon>
        <taxon>Poales</taxon>
        <taxon>Poaceae</taxon>
        <taxon>PACMAD clade</taxon>
        <taxon>Panicoideae</taxon>
        <taxon>Andropogonodae</taxon>
        <taxon>Andropogoneae</taxon>
        <taxon>Tripsacinae</taxon>
        <taxon>Zea</taxon>
    </lineage>
</organism>
<reference evidence="2" key="3">
    <citation type="submission" date="2021-05" db="UniProtKB">
        <authorList>
            <consortium name="EnsemblPlants"/>
        </authorList>
    </citation>
    <scope>IDENTIFICATION</scope>
    <source>
        <strain evidence="2">cv. B73</strain>
    </source>
</reference>
<dbReference type="Proteomes" id="UP000007305">
    <property type="component" value="Chromosome 5"/>
</dbReference>
<evidence type="ECO:0000256" key="1">
    <source>
        <dbReference type="SAM" id="MobiDB-lite"/>
    </source>
</evidence>
<sequence>MSAATEHLHEENKNSQETGGAPEYTCRQQAAAPCFHRNSIENSPYEPSSSNSGGCACVGPAPRSRGPRAAGPAATRGRSGCTRSRTRWCPRTCRGARRRGPSAPPAPSHSCCLPRTTSPPLPRQTETGRAAGS</sequence>
<accession>A0A804U809</accession>
<feature type="region of interest" description="Disordered" evidence="1">
    <location>
        <begin position="38"/>
        <end position="133"/>
    </location>
</feature>
<reference evidence="2" key="2">
    <citation type="submission" date="2019-07" db="EMBL/GenBank/DDBJ databases">
        <authorList>
            <person name="Seetharam A."/>
            <person name="Woodhouse M."/>
            <person name="Cannon E."/>
        </authorList>
    </citation>
    <scope>NUCLEOTIDE SEQUENCE [LARGE SCALE GENOMIC DNA]</scope>
    <source>
        <strain evidence="2">cv. B73</strain>
    </source>
</reference>
<dbReference type="EnsemblPlants" id="Zm00001eb239000_T001">
    <property type="protein sequence ID" value="Zm00001eb239000_P001"/>
    <property type="gene ID" value="Zm00001eb239000"/>
</dbReference>
<dbReference type="AlphaFoldDB" id="A0A804U809"/>
<feature type="compositionally biased region" description="Low complexity" evidence="1">
    <location>
        <begin position="59"/>
        <end position="83"/>
    </location>
</feature>
<dbReference type="InParanoid" id="A0A804U809"/>
<name>A0A804U809_MAIZE</name>
<reference evidence="3" key="1">
    <citation type="journal article" date="2009" name="Science">
        <title>The B73 maize genome: complexity, diversity, and dynamics.</title>
        <authorList>
            <person name="Schnable P.S."/>
            <person name="Ware D."/>
            <person name="Fulton R.S."/>
            <person name="Stein J.C."/>
            <person name="Wei F."/>
            <person name="Pasternak S."/>
            <person name="Liang C."/>
            <person name="Zhang J."/>
            <person name="Fulton L."/>
            <person name="Graves T.A."/>
            <person name="Minx P."/>
            <person name="Reily A.D."/>
            <person name="Courtney L."/>
            <person name="Kruchowski S.S."/>
            <person name="Tomlinson C."/>
            <person name="Strong C."/>
            <person name="Delehaunty K."/>
            <person name="Fronick C."/>
            <person name="Courtney B."/>
            <person name="Rock S.M."/>
            <person name="Belter E."/>
            <person name="Du F."/>
            <person name="Kim K."/>
            <person name="Abbott R.M."/>
            <person name="Cotton M."/>
            <person name="Levy A."/>
            <person name="Marchetto P."/>
            <person name="Ochoa K."/>
            <person name="Jackson S.M."/>
            <person name="Gillam B."/>
            <person name="Chen W."/>
            <person name="Yan L."/>
            <person name="Higginbotham J."/>
            <person name="Cardenas M."/>
            <person name="Waligorski J."/>
            <person name="Applebaum E."/>
            <person name="Phelps L."/>
            <person name="Falcone J."/>
            <person name="Kanchi K."/>
            <person name="Thane T."/>
            <person name="Scimone A."/>
            <person name="Thane N."/>
            <person name="Henke J."/>
            <person name="Wang T."/>
            <person name="Ruppert J."/>
            <person name="Shah N."/>
            <person name="Rotter K."/>
            <person name="Hodges J."/>
            <person name="Ingenthron E."/>
            <person name="Cordes M."/>
            <person name="Kohlberg S."/>
            <person name="Sgro J."/>
            <person name="Delgado B."/>
            <person name="Mead K."/>
            <person name="Chinwalla A."/>
            <person name="Leonard S."/>
            <person name="Crouse K."/>
            <person name="Collura K."/>
            <person name="Kudrna D."/>
            <person name="Currie J."/>
            <person name="He R."/>
            <person name="Angelova A."/>
            <person name="Rajasekar S."/>
            <person name="Mueller T."/>
            <person name="Lomeli R."/>
            <person name="Scara G."/>
            <person name="Ko A."/>
            <person name="Delaney K."/>
            <person name="Wissotski M."/>
            <person name="Lopez G."/>
            <person name="Campos D."/>
            <person name="Braidotti M."/>
            <person name="Ashley E."/>
            <person name="Golser W."/>
            <person name="Kim H."/>
            <person name="Lee S."/>
            <person name="Lin J."/>
            <person name="Dujmic Z."/>
            <person name="Kim W."/>
            <person name="Talag J."/>
            <person name="Zuccolo A."/>
            <person name="Fan C."/>
            <person name="Sebastian A."/>
            <person name="Kramer M."/>
            <person name="Spiegel L."/>
            <person name="Nascimento L."/>
            <person name="Zutavern T."/>
            <person name="Miller B."/>
            <person name="Ambroise C."/>
            <person name="Muller S."/>
            <person name="Spooner W."/>
            <person name="Narechania A."/>
            <person name="Ren L."/>
            <person name="Wei S."/>
            <person name="Kumari S."/>
            <person name="Faga B."/>
            <person name="Levy M.J."/>
            <person name="McMahan L."/>
            <person name="Van Buren P."/>
            <person name="Vaughn M.W."/>
            <person name="Ying K."/>
            <person name="Yeh C.-T."/>
            <person name="Emrich S.J."/>
            <person name="Jia Y."/>
            <person name="Kalyanaraman A."/>
            <person name="Hsia A.-P."/>
            <person name="Barbazuk W.B."/>
            <person name="Baucom R.S."/>
            <person name="Brutnell T.P."/>
            <person name="Carpita N.C."/>
            <person name="Chaparro C."/>
            <person name="Chia J.-M."/>
            <person name="Deragon J.-M."/>
            <person name="Estill J.C."/>
            <person name="Fu Y."/>
            <person name="Jeddeloh J.A."/>
            <person name="Han Y."/>
            <person name="Lee H."/>
            <person name="Li P."/>
            <person name="Lisch D.R."/>
            <person name="Liu S."/>
            <person name="Liu Z."/>
            <person name="Nagel D.H."/>
            <person name="McCann M.C."/>
            <person name="SanMiguel P."/>
            <person name="Myers A.M."/>
            <person name="Nettleton D."/>
            <person name="Nguyen J."/>
            <person name="Penning B.W."/>
            <person name="Ponnala L."/>
            <person name="Schneider K.L."/>
            <person name="Schwartz D.C."/>
            <person name="Sharma A."/>
            <person name="Soderlund C."/>
            <person name="Springer N.M."/>
            <person name="Sun Q."/>
            <person name="Wang H."/>
            <person name="Waterman M."/>
            <person name="Westerman R."/>
            <person name="Wolfgruber T.K."/>
            <person name="Yang L."/>
            <person name="Yu Y."/>
            <person name="Zhang L."/>
            <person name="Zhou S."/>
            <person name="Zhu Q."/>
            <person name="Bennetzen J.L."/>
            <person name="Dawe R.K."/>
            <person name="Jiang J."/>
            <person name="Jiang N."/>
            <person name="Presting G.G."/>
            <person name="Wessler S.R."/>
            <person name="Aluru S."/>
            <person name="Martienssen R.A."/>
            <person name="Clifton S.W."/>
            <person name="McCombie W.R."/>
            <person name="Wing R.A."/>
            <person name="Wilson R.K."/>
        </authorList>
    </citation>
    <scope>NUCLEOTIDE SEQUENCE [LARGE SCALE GENOMIC DNA]</scope>
    <source>
        <strain evidence="3">cv. B73</strain>
    </source>
</reference>
<feature type="compositionally biased region" description="Low complexity" evidence="1">
    <location>
        <begin position="40"/>
        <end position="52"/>
    </location>
</feature>
<proteinExistence type="predicted"/>
<feature type="region of interest" description="Disordered" evidence="1">
    <location>
        <begin position="1"/>
        <end position="23"/>
    </location>
</feature>
<keyword evidence="3" id="KW-1185">Reference proteome</keyword>
<evidence type="ECO:0000313" key="3">
    <source>
        <dbReference type="Proteomes" id="UP000007305"/>
    </source>
</evidence>
<dbReference type="Gramene" id="Zm00001eb239000_T001">
    <property type="protein sequence ID" value="Zm00001eb239000_P001"/>
    <property type="gene ID" value="Zm00001eb239000"/>
</dbReference>
<protein>
    <submittedName>
        <fullName evidence="2">Uncharacterized protein</fullName>
    </submittedName>
</protein>
<evidence type="ECO:0000313" key="2">
    <source>
        <dbReference type="EnsemblPlants" id="Zm00001eb239000_P001"/>
    </source>
</evidence>
<feature type="compositionally biased region" description="Basic residues" evidence="1">
    <location>
        <begin position="84"/>
        <end position="100"/>
    </location>
</feature>